<sequence precursor="true">MMSFCNRPIQRLLRFSVLFAFGSALAGSGVLAQTGSPLTPSEARTARAFEAAKKLGAPELYAFLKPMPKGADLHMHLSGAVYAETFIAEAVKQGLCVDPKALTFAPPVTGKDAPCGPGNLPASSALKDQRLYDALIDAFSMRSFVPSSGVSGHDQFFSTFDHFRGLDSSHAGEWLDEVVRRAAAQNEQYLEAMQTPTFTHAADLGYKLGWPKGAEKTVTPQQLARLRDELLASGVRDEVGVDSKELADAESARRAMEGCEGAQPNPVQIQGMEYDPCTIQTHWLYQVLRGFPPQQVFAQTLLGFEVASADPHVVGINFVMPEDGRVSMQDYHLQMQMLDYLHSVYPKVRLSLHAGEIAPGMVTPDGLRFHIREAIDLGHAERIGHGMDVLYEDHPSALLKEMADKHVMVEINLTSNDVILGLTRTDHPLAAYRAAHVPVALSTDDEGVSRIDLTHEYVKGAEEQGLTYVDLKQMARTSLEHAFLAGESLWAAPDSFTRRKAACAAPITSTSNPTSACAVLLKSSERAAEQWELERRFALFEASIH</sequence>
<evidence type="ECO:0000256" key="2">
    <source>
        <dbReference type="ARBA" id="ARBA00006676"/>
    </source>
</evidence>
<reference evidence="9 10" key="1">
    <citation type="submission" date="2011-11" db="EMBL/GenBank/DDBJ databases">
        <title>Complete sequence of Granulicella mallensis MP5ACTX8.</title>
        <authorList>
            <consortium name="US DOE Joint Genome Institute"/>
            <person name="Lucas S."/>
            <person name="Copeland A."/>
            <person name="Lapidus A."/>
            <person name="Cheng J.-F."/>
            <person name="Goodwin L."/>
            <person name="Pitluck S."/>
            <person name="Peters L."/>
            <person name="Lu M."/>
            <person name="Detter J.C."/>
            <person name="Han C."/>
            <person name="Tapia R."/>
            <person name="Land M."/>
            <person name="Hauser L."/>
            <person name="Kyrpides N."/>
            <person name="Ivanova N."/>
            <person name="Mikhailova N."/>
            <person name="Pagani I."/>
            <person name="Rawat S."/>
            <person name="Mannisto M."/>
            <person name="Haggblom M."/>
            <person name="Woyke T."/>
        </authorList>
    </citation>
    <scope>NUCLEOTIDE SEQUENCE [LARGE SCALE GENOMIC DNA]</scope>
    <source>
        <strain evidence="10">ATCC BAA-1857 / DSM 23137 / MP5ACTX8</strain>
    </source>
</reference>
<dbReference type="GO" id="GO:0005829">
    <property type="term" value="C:cytosol"/>
    <property type="evidence" value="ECO:0007669"/>
    <property type="project" value="TreeGrafter"/>
</dbReference>
<dbReference type="RefSeq" id="WP_014264202.1">
    <property type="nucleotide sequence ID" value="NC_016631.1"/>
</dbReference>
<evidence type="ECO:0000259" key="8">
    <source>
        <dbReference type="Pfam" id="PF00962"/>
    </source>
</evidence>
<feature type="chain" id="PRO_5003512907" description="adenosine deaminase" evidence="7">
    <location>
        <begin position="27"/>
        <end position="545"/>
    </location>
</feature>
<dbReference type="AlphaFoldDB" id="G8NUG4"/>
<feature type="domain" description="Adenosine deaminase" evidence="8">
    <location>
        <begin position="277"/>
        <end position="485"/>
    </location>
</feature>
<keyword evidence="4" id="KW-0479">Metal-binding</keyword>
<keyword evidence="5" id="KW-0378">Hydrolase</keyword>
<evidence type="ECO:0000313" key="9">
    <source>
        <dbReference type="EMBL" id="AEU35320.1"/>
    </source>
</evidence>
<dbReference type="eggNOG" id="COG1816">
    <property type="taxonomic scope" value="Bacteria"/>
</dbReference>
<dbReference type="EC" id="3.5.4.4" evidence="3"/>
<dbReference type="InterPro" id="IPR032466">
    <property type="entry name" value="Metal_Hydrolase"/>
</dbReference>
<evidence type="ECO:0000313" key="10">
    <source>
        <dbReference type="Proteomes" id="UP000007113"/>
    </source>
</evidence>
<evidence type="ECO:0000256" key="6">
    <source>
        <dbReference type="ARBA" id="ARBA00022833"/>
    </source>
</evidence>
<evidence type="ECO:0000256" key="1">
    <source>
        <dbReference type="ARBA" id="ARBA00001947"/>
    </source>
</evidence>
<keyword evidence="6" id="KW-0862">Zinc</keyword>
<dbReference type="HOGENOM" id="CLU_573569_0_0_0"/>
<dbReference type="GO" id="GO:0006154">
    <property type="term" value="P:adenosine catabolic process"/>
    <property type="evidence" value="ECO:0007669"/>
    <property type="project" value="TreeGrafter"/>
</dbReference>
<name>G8NUG4_GRAMM</name>
<comment type="similarity">
    <text evidence="2">Belongs to the metallo-dependent hydrolases superfamily. Adenosine and AMP deaminases family.</text>
</comment>
<accession>G8NUG4</accession>
<evidence type="ECO:0000256" key="4">
    <source>
        <dbReference type="ARBA" id="ARBA00022723"/>
    </source>
</evidence>
<proteinExistence type="inferred from homology"/>
<dbReference type="GO" id="GO:0043103">
    <property type="term" value="P:hypoxanthine salvage"/>
    <property type="evidence" value="ECO:0007669"/>
    <property type="project" value="TreeGrafter"/>
</dbReference>
<dbReference type="PANTHER" id="PTHR11409:SF43">
    <property type="entry name" value="ADENOSINE DEAMINASE"/>
    <property type="match status" value="1"/>
</dbReference>
<dbReference type="GO" id="GO:0046103">
    <property type="term" value="P:inosine biosynthetic process"/>
    <property type="evidence" value="ECO:0007669"/>
    <property type="project" value="TreeGrafter"/>
</dbReference>
<evidence type="ECO:0000256" key="5">
    <source>
        <dbReference type="ARBA" id="ARBA00022801"/>
    </source>
</evidence>
<dbReference type="Proteomes" id="UP000007113">
    <property type="component" value="Chromosome"/>
</dbReference>
<dbReference type="GO" id="GO:0046872">
    <property type="term" value="F:metal ion binding"/>
    <property type="evidence" value="ECO:0007669"/>
    <property type="project" value="UniProtKB-KW"/>
</dbReference>
<dbReference type="PANTHER" id="PTHR11409">
    <property type="entry name" value="ADENOSINE DEAMINASE"/>
    <property type="match status" value="1"/>
</dbReference>
<evidence type="ECO:0000256" key="7">
    <source>
        <dbReference type="SAM" id="SignalP"/>
    </source>
</evidence>
<comment type="cofactor">
    <cofactor evidence="1">
        <name>Zn(2+)</name>
        <dbReference type="ChEBI" id="CHEBI:29105"/>
    </cofactor>
</comment>
<dbReference type="GO" id="GO:0004000">
    <property type="term" value="F:adenosine deaminase activity"/>
    <property type="evidence" value="ECO:0007669"/>
    <property type="project" value="UniProtKB-ARBA"/>
</dbReference>
<keyword evidence="7" id="KW-0732">Signal</keyword>
<organism evidence="9 10">
    <name type="scientific">Granulicella mallensis (strain ATCC BAA-1857 / DSM 23137 / MP5ACTX8)</name>
    <dbReference type="NCBI Taxonomy" id="682795"/>
    <lineage>
        <taxon>Bacteria</taxon>
        <taxon>Pseudomonadati</taxon>
        <taxon>Acidobacteriota</taxon>
        <taxon>Terriglobia</taxon>
        <taxon>Terriglobales</taxon>
        <taxon>Acidobacteriaceae</taxon>
        <taxon>Granulicella</taxon>
    </lineage>
</organism>
<dbReference type="Pfam" id="PF00962">
    <property type="entry name" value="A_deaminase"/>
    <property type="match status" value="1"/>
</dbReference>
<feature type="signal peptide" evidence="7">
    <location>
        <begin position="1"/>
        <end position="26"/>
    </location>
</feature>
<dbReference type="KEGG" id="gma:AciX8_0973"/>
<dbReference type="SUPFAM" id="SSF51556">
    <property type="entry name" value="Metallo-dependent hydrolases"/>
    <property type="match status" value="1"/>
</dbReference>
<dbReference type="InterPro" id="IPR001365">
    <property type="entry name" value="A_deaminase_dom"/>
</dbReference>
<keyword evidence="10" id="KW-1185">Reference proteome</keyword>
<dbReference type="EMBL" id="CP003130">
    <property type="protein sequence ID" value="AEU35320.1"/>
    <property type="molecule type" value="Genomic_DNA"/>
</dbReference>
<dbReference type="Gene3D" id="3.20.20.140">
    <property type="entry name" value="Metal-dependent hydrolases"/>
    <property type="match status" value="1"/>
</dbReference>
<dbReference type="InterPro" id="IPR006330">
    <property type="entry name" value="Ado/ade_deaminase"/>
</dbReference>
<gene>
    <name evidence="9" type="ordered locus">AciX8_0973</name>
</gene>
<dbReference type="STRING" id="682795.AciX8_0973"/>
<protein>
    <recommendedName>
        <fullName evidence="3">adenosine deaminase</fullName>
        <ecNumber evidence="3">3.5.4.4</ecNumber>
    </recommendedName>
</protein>
<evidence type="ECO:0000256" key="3">
    <source>
        <dbReference type="ARBA" id="ARBA00012784"/>
    </source>
</evidence>